<evidence type="ECO:0000259" key="1">
    <source>
        <dbReference type="PROSITE" id="PS50878"/>
    </source>
</evidence>
<accession>A0A4C1SMK9</accession>
<dbReference type="PANTHER" id="PTHR19446">
    <property type="entry name" value="REVERSE TRANSCRIPTASES"/>
    <property type="match status" value="1"/>
</dbReference>
<dbReference type="GO" id="GO:0003964">
    <property type="term" value="F:RNA-directed DNA polymerase activity"/>
    <property type="evidence" value="ECO:0007669"/>
    <property type="project" value="UniProtKB-KW"/>
</dbReference>
<keyword evidence="2" id="KW-0808">Transferase</keyword>
<name>A0A4C1SMK9_EUMVA</name>
<proteinExistence type="predicted"/>
<reference evidence="2 3" key="1">
    <citation type="journal article" date="2019" name="Commun. Biol.">
        <title>The bagworm genome reveals a unique fibroin gene that provides high tensile strength.</title>
        <authorList>
            <person name="Kono N."/>
            <person name="Nakamura H."/>
            <person name="Ohtoshi R."/>
            <person name="Tomita M."/>
            <person name="Numata K."/>
            <person name="Arakawa K."/>
        </authorList>
    </citation>
    <scope>NUCLEOTIDE SEQUENCE [LARGE SCALE GENOMIC DNA]</scope>
</reference>
<comment type="caution">
    <text evidence="2">The sequence shown here is derived from an EMBL/GenBank/DDBJ whole genome shotgun (WGS) entry which is preliminary data.</text>
</comment>
<dbReference type="PROSITE" id="PS50878">
    <property type="entry name" value="RT_POL"/>
    <property type="match status" value="1"/>
</dbReference>
<organism evidence="2 3">
    <name type="scientific">Eumeta variegata</name>
    <name type="common">Bagworm moth</name>
    <name type="synonym">Eumeta japonica</name>
    <dbReference type="NCBI Taxonomy" id="151549"/>
    <lineage>
        <taxon>Eukaryota</taxon>
        <taxon>Metazoa</taxon>
        <taxon>Ecdysozoa</taxon>
        <taxon>Arthropoda</taxon>
        <taxon>Hexapoda</taxon>
        <taxon>Insecta</taxon>
        <taxon>Pterygota</taxon>
        <taxon>Neoptera</taxon>
        <taxon>Endopterygota</taxon>
        <taxon>Lepidoptera</taxon>
        <taxon>Glossata</taxon>
        <taxon>Ditrysia</taxon>
        <taxon>Tineoidea</taxon>
        <taxon>Psychidae</taxon>
        <taxon>Oiketicinae</taxon>
        <taxon>Eumeta</taxon>
    </lineage>
</organism>
<dbReference type="EMBL" id="BGZK01003631">
    <property type="protein sequence ID" value="GBP03204.1"/>
    <property type="molecule type" value="Genomic_DNA"/>
</dbReference>
<evidence type="ECO:0000313" key="3">
    <source>
        <dbReference type="Proteomes" id="UP000299102"/>
    </source>
</evidence>
<gene>
    <name evidence="2" type="primary">RTase</name>
    <name evidence="2" type="ORF">EVAR_100030_1</name>
</gene>
<dbReference type="STRING" id="151549.A0A4C1SMK9"/>
<protein>
    <submittedName>
        <fullName evidence="2">Probable RNA-directed DNA polymerase from transposon BS</fullName>
    </submittedName>
</protein>
<dbReference type="OrthoDB" id="2800997at2759"/>
<feature type="domain" description="Reverse transcriptase" evidence="1">
    <location>
        <begin position="1"/>
        <end position="156"/>
    </location>
</feature>
<keyword evidence="2" id="KW-0548">Nucleotidyltransferase</keyword>
<evidence type="ECO:0000313" key="2">
    <source>
        <dbReference type="EMBL" id="GBP03204.1"/>
    </source>
</evidence>
<dbReference type="Pfam" id="PF00078">
    <property type="entry name" value="RVT_1"/>
    <property type="match status" value="1"/>
</dbReference>
<keyword evidence="3" id="KW-1185">Reference proteome</keyword>
<dbReference type="AlphaFoldDB" id="A0A4C1SMK9"/>
<keyword evidence="2" id="KW-0695">RNA-directed DNA polymerase</keyword>
<sequence length="156" mass="18288">MFQQTHPRVRPTTHTPGLALWDLPSSYKPINFLSGLGKLYEKILKMRLSNHLLNKGLIMNEKFGFRFQHSCPQQALHLVKCISEGFKRKHKTVVVFFDVAKAFYRVWHAGLIHKLYTLDVPDRQILIIHSYINNREFTFRHENTHSSKRPIRAGVP</sequence>
<dbReference type="Proteomes" id="UP000299102">
    <property type="component" value="Unassembled WGS sequence"/>
</dbReference>
<dbReference type="InterPro" id="IPR000477">
    <property type="entry name" value="RT_dom"/>
</dbReference>